<sequence length="270" mass="30819">MEFSNRVLQRCDHGYSLRPDDIRSALLCGIHQRHNLDVDFDNRPKFRPQKPTTGNATGALDIKSCDCFLSRILVCSNCRARIMDWKTYQELAMVEEGSMLCALARFPGKCQRGRSCSCQGRGVGCPQSNIRQFKKKDKFESKWLGRSSGFNVVMARGDKKLKRLLGDDFRPTSSSHALQISSELDVPQVSKAVIVRRKTTNSHGQSENLRTRIIDIKPPYRYWGCSGKVETSRLKQDGTQEWHASTFRWCSLCDKRINLAQPKSIFLYFG</sequence>
<dbReference type="EMBL" id="ADOT01000163">
    <property type="protein sequence ID" value="EGX47263.1"/>
    <property type="molecule type" value="Genomic_DNA"/>
</dbReference>
<accession>G1XHV5</accession>
<dbReference type="InParanoid" id="G1XHV5"/>
<name>G1XHV5_ARTOA</name>
<evidence type="ECO:0000313" key="2">
    <source>
        <dbReference type="Proteomes" id="UP000008784"/>
    </source>
</evidence>
<keyword evidence="2" id="KW-1185">Reference proteome</keyword>
<proteinExistence type="predicted"/>
<dbReference type="Proteomes" id="UP000008784">
    <property type="component" value="Unassembled WGS sequence"/>
</dbReference>
<reference evidence="1 2" key="1">
    <citation type="journal article" date="2011" name="PLoS Pathog.">
        <title>Genomic and proteomic analyses of the fungus Arthrobotrys oligospora provide insights into nematode-trap formation.</title>
        <authorList>
            <person name="Yang J."/>
            <person name="Wang L."/>
            <person name="Ji X."/>
            <person name="Feng Y."/>
            <person name="Li X."/>
            <person name="Zou C."/>
            <person name="Xu J."/>
            <person name="Ren Y."/>
            <person name="Mi Q."/>
            <person name="Wu J."/>
            <person name="Liu S."/>
            <person name="Liu Y."/>
            <person name="Huang X."/>
            <person name="Wang H."/>
            <person name="Niu X."/>
            <person name="Li J."/>
            <person name="Liang L."/>
            <person name="Luo Y."/>
            <person name="Ji K."/>
            <person name="Zhou W."/>
            <person name="Yu Z."/>
            <person name="Li G."/>
            <person name="Liu Y."/>
            <person name="Li L."/>
            <person name="Qiao M."/>
            <person name="Feng L."/>
            <person name="Zhang K.-Q."/>
        </authorList>
    </citation>
    <scope>NUCLEOTIDE SEQUENCE [LARGE SCALE GENOMIC DNA]</scope>
    <source>
        <strain evidence="2">ATCC 24927 / CBS 115.81 / DSM 1491</strain>
    </source>
</reference>
<gene>
    <name evidence="1" type="ORF">AOL_s00091g7</name>
</gene>
<dbReference type="RefSeq" id="XP_011124067.1">
    <property type="nucleotide sequence ID" value="XM_011125765.1"/>
</dbReference>
<dbReference type="GeneID" id="22895112"/>
<dbReference type="AlphaFoldDB" id="G1XHV5"/>
<evidence type="ECO:0000313" key="1">
    <source>
        <dbReference type="EMBL" id="EGX47263.1"/>
    </source>
</evidence>
<organism evidence="1 2">
    <name type="scientific">Arthrobotrys oligospora (strain ATCC 24927 / CBS 115.81 / DSM 1491)</name>
    <name type="common">Nematode-trapping fungus</name>
    <name type="synonym">Didymozoophaga oligospora</name>
    <dbReference type="NCBI Taxonomy" id="756982"/>
    <lineage>
        <taxon>Eukaryota</taxon>
        <taxon>Fungi</taxon>
        <taxon>Dikarya</taxon>
        <taxon>Ascomycota</taxon>
        <taxon>Pezizomycotina</taxon>
        <taxon>Orbiliomycetes</taxon>
        <taxon>Orbiliales</taxon>
        <taxon>Orbiliaceae</taxon>
        <taxon>Orbilia</taxon>
        <taxon>Orbilia oligospora</taxon>
    </lineage>
</organism>
<dbReference type="HOGENOM" id="CLU_1030461_0_0_1"/>
<comment type="caution">
    <text evidence="1">The sequence shown here is derived from an EMBL/GenBank/DDBJ whole genome shotgun (WGS) entry which is preliminary data.</text>
</comment>
<protein>
    <submittedName>
        <fullName evidence="1">Uncharacterized protein</fullName>
    </submittedName>
</protein>